<keyword evidence="2" id="KW-0805">Transcription regulation</keyword>
<evidence type="ECO:0000256" key="2">
    <source>
        <dbReference type="ARBA" id="ARBA00023015"/>
    </source>
</evidence>
<evidence type="ECO:0000256" key="4">
    <source>
        <dbReference type="ARBA" id="ARBA00023163"/>
    </source>
</evidence>
<proteinExistence type="inferred from homology"/>
<dbReference type="CDD" id="cd08414">
    <property type="entry name" value="PBP2_LTTR_aromatics_like"/>
    <property type="match status" value="1"/>
</dbReference>
<dbReference type="Gene3D" id="3.40.190.10">
    <property type="entry name" value="Periplasmic binding protein-like II"/>
    <property type="match status" value="2"/>
</dbReference>
<dbReference type="SUPFAM" id="SSF46785">
    <property type="entry name" value="Winged helix' DNA-binding domain"/>
    <property type="match status" value="1"/>
</dbReference>
<evidence type="ECO:0000259" key="5">
    <source>
        <dbReference type="PROSITE" id="PS50931"/>
    </source>
</evidence>
<dbReference type="InterPro" id="IPR036390">
    <property type="entry name" value="WH_DNA-bd_sf"/>
</dbReference>
<dbReference type="PANTHER" id="PTHR30346">
    <property type="entry name" value="TRANSCRIPTIONAL DUAL REGULATOR HCAR-RELATED"/>
    <property type="match status" value="1"/>
</dbReference>
<dbReference type="InterPro" id="IPR036388">
    <property type="entry name" value="WH-like_DNA-bd_sf"/>
</dbReference>
<dbReference type="PROSITE" id="PS50931">
    <property type="entry name" value="HTH_LYSR"/>
    <property type="match status" value="1"/>
</dbReference>
<name>A0ABP4GI93_9ACTN</name>
<dbReference type="Pfam" id="PF03466">
    <property type="entry name" value="LysR_substrate"/>
    <property type="match status" value="1"/>
</dbReference>
<dbReference type="PANTHER" id="PTHR30346:SF30">
    <property type="entry name" value="SMALL NEUTRAL PROTEASE REGULATORY PROTEIN"/>
    <property type="match status" value="1"/>
</dbReference>
<dbReference type="Pfam" id="PF00126">
    <property type="entry name" value="HTH_1"/>
    <property type="match status" value="1"/>
</dbReference>
<organism evidence="6 7">
    <name type="scientific">Kitasatospora nipponensis</name>
    <dbReference type="NCBI Taxonomy" id="258049"/>
    <lineage>
        <taxon>Bacteria</taxon>
        <taxon>Bacillati</taxon>
        <taxon>Actinomycetota</taxon>
        <taxon>Actinomycetes</taxon>
        <taxon>Kitasatosporales</taxon>
        <taxon>Streptomycetaceae</taxon>
        <taxon>Kitasatospora</taxon>
    </lineage>
</organism>
<feature type="domain" description="HTH lysR-type" evidence="5">
    <location>
        <begin position="3"/>
        <end position="60"/>
    </location>
</feature>
<dbReference type="InterPro" id="IPR000847">
    <property type="entry name" value="LysR_HTH_N"/>
</dbReference>
<evidence type="ECO:0000313" key="7">
    <source>
        <dbReference type="Proteomes" id="UP001500037"/>
    </source>
</evidence>
<reference evidence="7" key="1">
    <citation type="journal article" date="2019" name="Int. J. Syst. Evol. Microbiol.">
        <title>The Global Catalogue of Microorganisms (GCM) 10K type strain sequencing project: providing services to taxonomists for standard genome sequencing and annotation.</title>
        <authorList>
            <consortium name="The Broad Institute Genomics Platform"/>
            <consortium name="The Broad Institute Genome Sequencing Center for Infectious Disease"/>
            <person name="Wu L."/>
            <person name="Ma J."/>
        </authorList>
    </citation>
    <scope>NUCLEOTIDE SEQUENCE [LARGE SCALE GENOMIC DNA]</scope>
    <source>
        <strain evidence="7">JCM 13004</strain>
    </source>
</reference>
<evidence type="ECO:0000313" key="6">
    <source>
        <dbReference type="EMBL" id="GAA1225973.1"/>
    </source>
</evidence>
<accession>A0ABP4GI93</accession>
<evidence type="ECO:0000256" key="3">
    <source>
        <dbReference type="ARBA" id="ARBA00023125"/>
    </source>
</evidence>
<dbReference type="Gene3D" id="1.10.10.10">
    <property type="entry name" value="Winged helix-like DNA-binding domain superfamily/Winged helix DNA-binding domain"/>
    <property type="match status" value="1"/>
</dbReference>
<dbReference type="InterPro" id="IPR005119">
    <property type="entry name" value="LysR_subst-bd"/>
</dbReference>
<keyword evidence="3" id="KW-0238">DNA-binding</keyword>
<dbReference type="RefSeq" id="WP_344440494.1">
    <property type="nucleotide sequence ID" value="NZ_BAAALF010000017.1"/>
</dbReference>
<dbReference type="EMBL" id="BAAALF010000017">
    <property type="protein sequence ID" value="GAA1225973.1"/>
    <property type="molecule type" value="Genomic_DNA"/>
</dbReference>
<comment type="similarity">
    <text evidence="1">Belongs to the LysR transcriptional regulatory family.</text>
</comment>
<sequence length="320" mass="34387">MELELRHLRALCAIADAGSVGRAATALGFTQPAMSTQLRRIEGVLGESLFIRGSTGVELTAFGVEVVSQARDVLARADALGRRNTACAPGATRTLRLGATNTPVLPNLLAILRTAYPDLTVTVCSVYATGELVRLLEDGELDVALGVDYPGLELRHSPALAHRAIVTAPIFVAMPADHPLAHRVEVPLEELADETWFVTPDDGVGWPGAFYDACRAAGFTPANTHEFLALEQLQLMIAKGLGVTAIQATLRPITGVLVKPLAGSPLWLRHLLIRRRDSVDDVLAEALHHYTAGVYRDLVTQAPQYQAWAGRTYTAPRPPA</sequence>
<keyword evidence="4" id="KW-0804">Transcription</keyword>
<protein>
    <submittedName>
        <fullName evidence="6">LysR family transcriptional regulator</fullName>
    </submittedName>
</protein>
<comment type="caution">
    <text evidence="6">The sequence shown here is derived from an EMBL/GenBank/DDBJ whole genome shotgun (WGS) entry which is preliminary data.</text>
</comment>
<evidence type="ECO:0000256" key="1">
    <source>
        <dbReference type="ARBA" id="ARBA00009437"/>
    </source>
</evidence>
<dbReference type="SUPFAM" id="SSF53850">
    <property type="entry name" value="Periplasmic binding protein-like II"/>
    <property type="match status" value="1"/>
</dbReference>
<keyword evidence="7" id="KW-1185">Reference proteome</keyword>
<gene>
    <name evidence="6" type="ORF">GCM10009665_15570</name>
</gene>
<dbReference type="Proteomes" id="UP001500037">
    <property type="component" value="Unassembled WGS sequence"/>
</dbReference>
<dbReference type="PRINTS" id="PR00039">
    <property type="entry name" value="HTHLYSR"/>
</dbReference>